<dbReference type="FunFam" id="1.10.10.10:FF:000001">
    <property type="entry name" value="LysR family transcriptional regulator"/>
    <property type="match status" value="1"/>
</dbReference>
<reference evidence="6 7" key="2">
    <citation type="submission" date="2020-08" db="EMBL/GenBank/DDBJ databases">
        <title>Stappia taiwanensis sp. nov., isolated from a coastal thermal spring.</title>
        <authorList>
            <person name="Kampfer P."/>
        </authorList>
    </citation>
    <scope>NUCLEOTIDE SEQUENCE [LARGE SCALE GENOMIC DNA]</scope>
    <source>
        <strain evidence="6 7">DSM 23284</strain>
    </source>
</reference>
<name>A0A838XWA2_9HYPH</name>
<comment type="caution">
    <text evidence="6">The sequence shown here is derived from an EMBL/GenBank/DDBJ whole genome shotgun (WGS) entry which is preliminary data.</text>
</comment>
<keyword evidence="4" id="KW-0804">Transcription</keyword>
<dbReference type="RefSeq" id="WP_181761494.1">
    <property type="nucleotide sequence ID" value="NZ_BMCR01000001.1"/>
</dbReference>
<dbReference type="GO" id="GO:0003700">
    <property type="term" value="F:DNA-binding transcription factor activity"/>
    <property type="evidence" value="ECO:0007669"/>
    <property type="project" value="InterPro"/>
</dbReference>
<dbReference type="InterPro" id="IPR036388">
    <property type="entry name" value="WH-like_DNA-bd_sf"/>
</dbReference>
<evidence type="ECO:0000313" key="7">
    <source>
        <dbReference type="Proteomes" id="UP000559404"/>
    </source>
</evidence>
<dbReference type="GO" id="GO:0003677">
    <property type="term" value="F:DNA binding"/>
    <property type="evidence" value="ECO:0007669"/>
    <property type="project" value="UniProtKB-KW"/>
</dbReference>
<dbReference type="PROSITE" id="PS50931">
    <property type="entry name" value="HTH_LYSR"/>
    <property type="match status" value="1"/>
</dbReference>
<dbReference type="PANTHER" id="PTHR30579:SF7">
    <property type="entry name" value="HTH-TYPE TRANSCRIPTIONAL REGULATOR LRHA-RELATED"/>
    <property type="match status" value="1"/>
</dbReference>
<evidence type="ECO:0000313" key="6">
    <source>
        <dbReference type="EMBL" id="MBA4613301.1"/>
    </source>
</evidence>
<dbReference type="PANTHER" id="PTHR30579">
    <property type="entry name" value="TRANSCRIPTIONAL REGULATOR"/>
    <property type="match status" value="1"/>
</dbReference>
<dbReference type="InterPro" id="IPR050176">
    <property type="entry name" value="LTTR"/>
</dbReference>
<keyword evidence="7" id="KW-1185">Reference proteome</keyword>
<dbReference type="AlphaFoldDB" id="A0A838XWA2"/>
<dbReference type="InterPro" id="IPR000847">
    <property type="entry name" value="LysR_HTH_N"/>
</dbReference>
<dbReference type="PRINTS" id="PR00039">
    <property type="entry name" value="HTHLYSR"/>
</dbReference>
<gene>
    <name evidence="6" type="ORF">H1W37_16700</name>
</gene>
<dbReference type="EMBL" id="JACEON010000017">
    <property type="protein sequence ID" value="MBA4613301.1"/>
    <property type="molecule type" value="Genomic_DNA"/>
</dbReference>
<dbReference type="SUPFAM" id="SSF53850">
    <property type="entry name" value="Periplasmic binding protein-like II"/>
    <property type="match status" value="1"/>
</dbReference>
<proteinExistence type="inferred from homology"/>
<sequence length="302" mass="32284">MNKLALYDLHLLRSFEAVATCGSFTAAAEQLHLTQSTVSQQVRRLEVRIGKPLFSRSTRTVALTKEGEVLRGYASSLLQLAEEGAARLAAPELQGDLSLGVSDDLAQYLLPDVLRQFKRSHRAVRLDVQVGLTATLCERMMAGGLDLVVGKAVPGSATGEVIGGDRLVWAGDTRLAEDPERPVPLALFPEACVYRRAALEALARAGRCWEVVCTSPSLSGIQAAVKAGLAVSPLAACFTRDLPVLEARTSGLPALPPVDFAVFWSARSKSQPAARQLVAALEHAMRPAPASLPTLTEARGRR</sequence>
<feature type="domain" description="HTH lysR-type" evidence="5">
    <location>
        <begin position="7"/>
        <end position="64"/>
    </location>
</feature>
<reference evidence="6 7" key="1">
    <citation type="submission" date="2020-07" db="EMBL/GenBank/DDBJ databases">
        <authorList>
            <person name="Li M."/>
        </authorList>
    </citation>
    <scope>NUCLEOTIDE SEQUENCE [LARGE SCALE GENOMIC DNA]</scope>
    <source>
        <strain evidence="6 7">DSM 23284</strain>
    </source>
</reference>
<dbReference type="Pfam" id="PF00126">
    <property type="entry name" value="HTH_1"/>
    <property type="match status" value="1"/>
</dbReference>
<dbReference type="InterPro" id="IPR036390">
    <property type="entry name" value="WH_DNA-bd_sf"/>
</dbReference>
<accession>A0A838XWA2</accession>
<protein>
    <submittedName>
        <fullName evidence="6">LysR family transcriptional regulator</fullName>
    </submittedName>
</protein>
<dbReference type="InterPro" id="IPR005119">
    <property type="entry name" value="LysR_subst-bd"/>
</dbReference>
<dbReference type="Gene3D" id="3.40.190.10">
    <property type="entry name" value="Periplasmic binding protein-like II"/>
    <property type="match status" value="2"/>
</dbReference>
<evidence type="ECO:0000256" key="4">
    <source>
        <dbReference type="ARBA" id="ARBA00023163"/>
    </source>
</evidence>
<evidence type="ECO:0000256" key="1">
    <source>
        <dbReference type="ARBA" id="ARBA00009437"/>
    </source>
</evidence>
<keyword evidence="2" id="KW-0805">Transcription regulation</keyword>
<comment type="similarity">
    <text evidence="1">Belongs to the LysR transcriptional regulatory family.</text>
</comment>
<keyword evidence="3" id="KW-0238">DNA-binding</keyword>
<evidence type="ECO:0000256" key="2">
    <source>
        <dbReference type="ARBA" id="ARBA00023015"/>
    </source>
</evidence>
<dbReference type="Gene3D" id="1.10.10.10">
    <property type="entry name" value="Winged helix-like DNA-binding domain superfamily/Winged helix DNA-binding domain"/>
    <property type="match status" value="1"/>
</dbReference>
<dbReference type="Proteomes" id="UP000559404">
    <property type="component" value="Unassembled WGS sequence"/>
</dbReference>
<dbReference type="Pfam" id="PF03466">
    <property type="entry name" value="LysR_substrate"/>
    <property type="match status" value="1"/>
</dbReference>
<dbReference type="SUPFAM" id="SSF46785">
    <property type="entry name" value="Winged helix' DNA-binding domain"/>
    <property type="match status" value="1"/>
</dbReference>
<evidence type="ECO:0000259" key="5">
    <source>
        <dbReference type="PROSITE" id="PS50931"/>
    </source>
</evidence>
<organism evidence="6 7">
    <name type="scientific">Stappia taiwanensis</name>
    <dbReference type="NCBI Taxonomy" id="992267"/>
    <lineage>
        <taxon>Bacteria</taxon>
        <taxon>Pseudomonadati</taxon>
        <taxon>Pseudomonadota</taxon>
        <taxon>Alphaproteobacteria</taxon>
        <taxon>Hyphomicrobiales</taxon>
        <taxon>Stappiaceae</taxon>
        <taxon>Stappia</taxon>
    </lineage>
</organism>
<evidence type="ECO:0000256" key="3">
    <source>
        <dbReference type="ARBA" id="ARBA00023125"/>
    </source>
</evidence>